<evidence type="ECO:0000256" key="2">
    <source>
        <dbReference type="ARBA" id="ARBA00022475"/>
    </source>
</evidence>
<name>A0A133V4Z6_9EURY</name>
<dbReference type="Proteomes" id="UP000070035">
    <property type="component" value="Unassembled WGS sequence"/>
</dbReference>
<protein>
    <recommendedName>
        <fullName evidence="9">ABC transporter permease</fullName>
    </recommendedName>
</protein>
<accession>A0A133V4Z6</accession>
<feature type="transmembrane region" description="Helical" evidence="6">
    <location>
        <begin position="262"/>
        <end position="283"/>
    </location>
</feature>
<evidence type="ECO:0008006" key="9">
    <source>
        <dbReference type="Google" id="ProtNLM"/>
    </source>
</evidence>
<evidence type="ECO:0000256" key="4">
    <source>
        <dbReference type="ARBA" id="ARBA00022989"/>
    </source>
</evidence>
<dbReference type="GO" id="GO:0005886">
    <property type="term" value="C:plasma membrane"/>
    <property type="evidence" value="ECO:0007669"/>
    <property type="project" value="UniProtKB-SubCell"/>
</dbReference>
<dbReference type="GO" id="GO:0022857">
    <property type="term" value="F:transmembrane transporter activity"/>
    <property type="evidence" value="ECO:0007669"/>
    <property type="project" value="InterPro"/>
</dbReference>
<feature type="transmembrane region" description="Helical" evidence="6">
    <location>
        <begin position="64"/>
        <end position="87"/>
    </location>
</feature>
<feature type="transmembrane region" description="Helical" evidence="6">
    <location>
        <begin position="348"/>
        <end position="366"/>
    </location>
</feature>
<dbReference type="Pfam" id="PF02653">
    <property type="entry name" value="BPD_transp_2"/>
    <property type="match status" value="1"/>
</dbReference>
<sequence>MKIGKHELRLERRLAPLAGGDAAKISLVAILVGLALFSIIFILADVNPLSAYKTLFSYAFTSPYGLSATANRFVYLLLCTLAFIIPFRAGLWNIGMTGQLYFGALGAFGVLYAFTGAWAPPTPDPGVSSGLVILLMILVAALCGAGFAAIAGFLKGRFNVNEIVTTIMLNFIALWFVRYMIFGGGPFMNPGGRSESFNVPPSARLSSISVGDVSIPLTIFLAIGIAVLLYFLFTKTKLGYQIKAFGHNPTAARYSGVSPLKITLLVFIIGGMIAGLAGYHYFGGPGGSGYNKIQRNFYLIGDLAFYGIVCGLISLGNPLSAIPVSLFFGGLTTGTRYIQGQFHMAFGLDYALLGVLMILLVAFQFFSRYRIVWTKKLKGGG</sequence>
<evidence type="ECO:0000256" key="6">
    <source>
        <dbReference type="SAM" id="Phobius"/>
    </source>
</evidence>
<keyword evidence="4 6" id="KW-1133">Transmembrane helix</keyword>
<evidence type="ECO:0000313" key="7">
    <source>
        <dbReference type="EMBL" id="KXB01520.1"/>
    </source>
</evidence>
<organism evidence="7 8">
    <name type="scientific">candidate division MSBL1 archaeon SCGC-AAA261F17</name>
    <dbReference type="NCBI Taxonomy" id="1698274"/>
    <lineage>
        <taxon>Archaea</taxon>
        <taxon>Methanobacteriati</taxon>
        <taxon>Methanobacteriota</taxon>
        <taxon>candidate division MSBL1</taxon>
    </lineage>
</organism>
<dbReference type="AlphaFoldDB" id="A0A133V4Z6"/>
<reference evidence="7 8" key="1">
    <citation type="journal article" date="2016" name="Sci. Rep.">
        <title>Metabolic traits of an uncultured archaeal lineage -MSBL1- from brine pools of the Red Sea.</title>
        <authorList>
            <person name="Mwirichia R."/>
            <person name="Alam I."/>
            <person name="Rashid M."/>
            <person name="Vinu M."/>
            <person name="Ba-Alawi W."/>
            <person name="Anthony Kamau A."/>
            <person name="Kamanda Ngugi D."/>
            <person name="Goker M."/>
            <person name="Klenk H.P."/>
            <person name="Bajic V."/>
            <person name="Stingl U."/>
        </authorList>
    </citation>
    <scope>NUCLEOTIDE SEQUENCE [LARGE SCALE GENOMIC DNA]</scope>
    <source>
        <strain evidence="7">SCGC-AAA261F17</strain>
    </source>
</reference>
<feature type="transmembrane region" description="Helical" evidence="6">
    <location>
        <begin position="21"/>
        <end position="44"/>
    </location>
</feature>
<dbReference type="PANTHER" id="PTHR47089">
    <property type="entry name" value="ABC TRANSPORTER, PERMEASE PROTEIN"/>
    <property type="match status" value="1"/>
</dbReference>
<proteinExistence type="predicted"/>
<feature type="transmembrane region" description="Helical" evidence="6">
    <location>
        <begin position="99"/>
        <end position="119"/>
    </location>
</feature>
<evidence type="ECO:0000313" key="8">
    <source>
        <dbReference type="Proteomes" id="UP000070035"/>
    </source>
</evidence>
<keyword evidence="2" id="KW-1003">Cell membrane</keyword>
<dbReference type="PANTHER" id="PTHR47089:SF1">
    <property type="entry name" value="GUANOSINE ABC TRANSPORTER PERMEASE PROTEIN NUPP"/>
    <property type="match status" value="1"/>
</dbReference>
<dbReference type="EMBL" id="LHXY01000035">
    <property type="protein sequence ID" value="KXB01520.1"/>
    <property type="molecule type" value="Genomic_DNA"/>
</dbReference>
<keyword evidence="3 6" id="KW-0812">Transmembrane</keyword>
<feature type="transmembrane region" description="Helical" evidence="6">
    <location>
        <begin position="166"/>
        <end position="188"/>
    </location>
</feature>
<keyword evidence="8" id="KW-1185">Reference proteome</keyword>
<gene>
    <name evidence="7" type="ORF">AKJ44_02440</name>
</gene>
<evidence type="ECO:0000256" key="1">
    <source>
        <dbReference type="ARBA" id="ARBA00004651"/>
    </source>
</evidence>
<keyword evidence="5 6" id="KW-0472">Membrane</keyword>
<feature type="transmembrane region" description="Helical" evidence="6">
    <location>
        <begin position="131"/>
        <end position="154"/>
    </location>
</feature>
<feature type="transmembrane region" description="Helical" evidence="6">
    <location>
        <begin position="208"/>
        <end position="233"/>
    </location>
</feature>
<comment type="caution">
    <text evidence="7">The sequence shown here is derived from an EMBL/GenBank/DDBJ whole genome shotgun (WGS) entry which is preliminary data.</text>
</comment>
<comment type="subcellular location">
    <subcellularLocation>
        <location evidence="1">Cell membrane</location>
        <topology evidence="1">Multi-pass membrane protein</topology>
    </subcellularLocation>
</comment>
<dbReference type="CDD" id="cd06580">
    <property type="entry name" value="TM_PBP1_transp_TpRbsC_like"/>
    <property type="match status" value="1"/>
</dbReference>
<evidence type="ECO:0000256" key="5">
    <source>
        <dbReference type="ARBA" id="ARBA00023136"/>
    </source>
</evidence>
<evidence type="ECO:0000256" key="3">
    <source>
        <dbReference type="ARBA" id="ARBA00022692"/>
    </source>
</evidence>
<feature type="transmembrane region" description="Helical" evidence="6">
    <location>
        <begin position="303"/>
        <end position="328"/>
    </location>
</feature>
<dbReference type="InterPro" id="IPR001851">
    <property type="entry name" value="ABC_transp_permease"/>
</dbReference>